<dbReference type="CDD" id="cd07012">
    <property type="entry name" value="PBP2_Bug_TTT"/>
    <property type="match status" value="1"/>
</dbReference>
<dbReference type="PANTHER" id="PTHR42928:SF5">
    <property type="entry name" value="BLR1237 PROTEIN"/>
    <property type="match status" value="1"/>
</dbReference>
<dbReference type="EMBL" id="VCPC01000002">
    <property type="protein sequence ID" value="TMV12666.1"/>
    <property type="molecule type" value="Genomic_DNA"/>
</dbReference>
<evidence type="ECO:0000313" key="4">
    <source>
        <dbReference type="Proteomes" id="UP001191082"/>
    </source>
</evidence>
<comment type="similarity">
    <text evidence="1">Belongs to the UPF0065 (bug) family.</text>
</comment>
<dbReference type="Pfam" id="PF03401">
    <property type="entry name" value="TctC"/>
    <property type="match status" value="1"/>
</dbReference>
<dbReference type="InterPro" id="IPR005064">
    <property type="entry name" value="BUG"/>
</dbReference>
<dbReference type="Gene3D" id="3.40.190.150">
    <property type="entry name" value="Bordetella uptake gene, domain 1"/>
    <property type="match status" value="1"/>
</dbReference>
<dbReference type="Proteomes" id="UP001191082">
    <property type="component" value="Unassembled WGS sequence"/>
</dbReference>
<dbReference type="RefSeq" id="WP_138863220.1">
    <property type="nucleotide sequence ID" value="NZ_VCPC01000002.1"/>
</dbReference>
<keyword evidence="2" id="KW-0732">Signal</keyword>
<keyword evidence="4" id="KW-1185">Reference proteome</keyword>
<comment type="caution">
    <text evidence="3">The sequence shown here is derived from an EMBL/GenBank/DDBJ whole genome shotgun (WGS) entry which is preliminary data.</text>
</comment>
<dbReference type="SUPFAM" id="SSF53850">
    <property type="entry name" value="Periplasmic binding protein-like II"/>
    <property type="match status" value="1"/>
</dbReference>
<evidence type="ECO:0000313" key="3">
    <source>
        <dbReference type="EMBL" id="TMV12666.1"/>
    </source>
</evidence>
<name>A0ABY2X8I7_9RHOB</name>
<evidence type="ECO:0000256" key="1">
    <source>
        <dbReference type="ARBA" id="ARBA00006987"/>
    </source>
</evidence>
<sequence>MIHTVKTLLAGASLALGLAALPALAQDDYPTKPISFVVPFNPGGSTDLLARKIGESLASQFGQPVVVENRAGAGGTVGANYVVRSDADGYTLLMGVTGANAISAALRSDLPYDPVTEFDPVSIVISSPLVLVVRADSDFNTVQDVIDYAKANPGTFTHGTPGVGTSMHMTGELFALETGTELLHIPYKGSAEALQDLLGGQLDSMFADILVTSEYVKSGDLRPLAVTGTQEHFLLEGVPTMAEAGIPGFAAFSWQGVFAPAGTPPAVLDKLYAGVSAALETEELKEMFAQRGFLVEGIDPAASKAFIADEVAKWTKVVEAAGLRQ</sequence>
<dbReference type="PANTHER" id="PTHR42928">
    <property type="entry name" value="TRICARBOXYLATE-BINDING PROTEIN"/>
    <property type="match status" value="1"/>
</dbReference>
<protein>
    <submittedName>
        <fullName evidence="3">Tripartite tricarboxylate transporter substrate binding protein</fullName>
    </submittedName>
</protein>
<gene>
    <name evidence="3" type="ORF">FGK64_07605</name>
</gene>
<evidence type="ECO:0000256" key="2">
    <source>
        <dbReference type="SAM" id="SignalP"/>
    </source>
</evidence>
<proteinExistence type="inferred from homology"/>
<accession>A0ABY2X8I7</accession>
<feature type="chain" id="PRO_5045188571" evidence="2">
    <location>
        <begin position="26"/>
        <end position="325"/>
    </location>
</feature>
<organism evidence="3 4">
    <name type="scientific">Arenibacterium halophilum</name>
    <dbReference type="NCBI Taxonomy" id="2583821"/>
    <lineage>
        <taxon>Bacteria</taxon>
        <taxon>Pseudomonadati</taxon>
        <taxon>Pseudomonadota</taxon>
        <taxon>Alphaproteobacteria</taxon>
        <taxon>Rhodobacterales</taxon>
        <taxon>Paracoccaceae</taxon>
        <taxon>Arenibacterium</taxon>
    </lineage>
</organism>
<feature type="signal peptide" evidence="2">
    <location>
        <begin position="1"/>
        <end position="25"/>
    </location>
</feature>
<dbReference type="InterPro" id="IPR042100">
    <property type="entry name" value="Bug_dom1"/>
</dbReference>
<dbReference type="Gene3D" id="3.40.190.10">
    <property type="entry name" value="Periplasmic binding protein-like II"/>
    <property type="match status" value="1"/>
</dbReference>
<reference evidence="3 4" key="1">
    <citation type="submission" date="2019-05" db="EMBL/GenBank/DDBJ databases">
        <title>Marivita sp. nov. isolated from sea sediment.</title>
        <authorList>
            <person name="Kim W."/>
        </authorList>
    </citation>
    <scope>NUCLEOTIDE SEQUENCE [LARGE SCALE GENOMIC DNA]</scope>
    <source>
        <strain evidence="3 4">CAU 1492</strain>
    </source>
</reference>
<dbReference type="PIRSF" id="PIRSF017082">
    <property type="entry name" value="YflP"/>
    <property type="match status" value="1"/>
</dbReference>